<reference evidence="3" key="1">
    <citation type="journal article" date="2013" name="New Phytol.">
        <title>Comparative genomic and transcriptomic analyses reveal the hemibiotrophic stage shift of Colletotrichum fungi.</title>
        <authorList>
            <person name="Gan P."/>
            <person name="Ikeda K."/>
            <person name="Irieda H."/>
            <person name="Narusaka M."/>
            <person name="O'Connell R.J."/>
            <person name="Narusaka Y."/>
            <person name="Takano Y."/>
            <person name="Kubo Y."/>
            <person name="Shirasu K."/>
        </authorList>
    </citation>
    <scope>NUCLEOTIDE SEQUENCE [LARGE SCALE GENOMIC DNA]</scope>
    <source>
        <strain evidence="3">104-T / ATCC 96160 / CBS 514.97 / LARS 414 / MAFF 240422</strain>
    </source>
</reference>
<proteinExistence type="predicted"/>
<organism evidence="2 3">
    <name type="scientific">Colletotrichum orbiculare (strain 104-T / ATCC 96160 / CBS 514.97 / LARS 414 / MAFF 240422)</name>
    <name type="common">Cucumber anthracnose fungus</name>
    <name type="synonym">Colletotrichum lagenarium</name>
    <dbReference type="NCBI Taxonomy" id="1213857"/>
    <lineage>
        <taxon>Eukaryota</taxon>
        <taxon>Fungi</taxon>
        <taxon>Dikarya</taxon>
        <taxon>Ascomycota</taxon>
        <taxon>Pezizomycotina</taxon>
        <taxon>Sordariomycetes</taxon>
        <taxon>Hypocreomycetidae</taxon>
        <taxon>Glomerellales</taxon>
        <taxon>Glomerellaceae</taxon>
        <taxon>Colletotrichum</taxon>
        <taxon>Colletotrichum orbiculare species complex</taxon>
    </lineage>
</organism>
<sequence length="73" mass="7908">MTDIATQEKRRSRSEPLSPAIGIVSEPLLAGVICHSLKVHHHTRALDPGQPQSRKSPKLEVSAMTSPSNGEKL</sequence>
<evidence type="ECO:0000313" key="3">
    <source>
        <dbReference type="Proteomes" id="UP000014480"/>
    </source>
</evidence>
<protein>
    <submittedName>
        <fullName evidence="2">Uncharacterized protein</fullName>
    </submittedName>
</protein>
<dbReference type="Proteomes" id="UP000014480">
    <property type="component" value="Unassembled WGS sequence"/>
</dbReference>
<accession>A0A484FBD4</accession>
<dbReference type="EMBL" id="AMCV02000039">
    <property type="protein sequence ID" value="TDZ15649.1"/>
    <property type="molecule type" value="Genomic_DNA"/>
</dbReference>
<keyword evidence="3" id="KW-1185">Reference proteome</keyword>
<reference evidence="3" key="2">
    <citation type="journal article" date="2019" name="Mol. Plant Microbe Interact.">
        <title>Genome sequence resources for four phytopathogenic fungi from the Colletotrichum orbiculare species complex.</title>
        <authorList>
            <person name="Gan P."/>
            <person name="Tsushima A."/>
            <person name="Narusaka M."/>
            <person name="Narusaka Y."/>
            <person name="Takano Y."/>
            <person name="Kubo Y."/>
            <person name="Shirasu K."/>
        </authorList>
    </citation>
    <scope>GENOME REANNOTATION</scope>
    <source>
        <strain evidence="3">104-T / ATCC 96160 / CBS 514.97 / LARS 414 / MAFF 240422</strain>
    </source>
</reference>
<evidence type="ECO:0000256" key="1">
    <source>
        <dbReference type="SAM" id="MobiDB-lite"/>
    </source>
</evidence>
<dbReference type="AlphaFoldDB" id="A0A484FBD4"/>
<evidence type="ECO:0000313" key="2">
    <source>
        <dbReference type="EMBL" id="TDZ15649.1"/>
    </source>
</evidence>
<feature type="compositionally biased region" description="Polar residues" evidence="1">
    <location>
        <begin position="63"/>
        <end position="73"/>
    </location>
</feature>
<feature type="region of interest" description="Disordered" evidence="1">
    <location>
        <begin position="42"/>
        <end position="73"/>
    </location>
</feature>
<comment type="caution">
    <text evidence="2">The sequence shown here is derived from an EMBL/GenBank/DDBJ whole genome shotgun (WGS) entry which is preliminary data.</text>
</comment>
<gene>
    <name evidence="2" type="ORF">Cob_v011465</name>
</gene>
<name>A0A484FBD4_COLOR</name>